<sequence>MFFVLEYTNSPAIIGGLSYQESSIGCDWLEGMKLASVPEQMFVTIENSPAALPDYFDVADAPVVSGDFINALSSAGADNFEAYPVLVEINGQALSGFFALNIIGRVSALDQEKSDYVLDTSEDPEDLIIMRMKSMALKSEFIQSFHLFRLDEYQDVIIISESVKNKISALTGVKVSPAQGWSDSHRF</sequence>
<dbReference type="InterPro" id="IPR012433">
    <property type="entry name" value="Imm11"/>
</dbReference>
<evidence type="ECO:0000313" key="3">
    <source>
        <dbReference type="Proteomes" id="UP001215231"/>
    </source>
</evidence>
<proteinExistence type="predicted"/>
<evidence type="ECO:0000313" key="2">
    <source>
        <dbReference type="EMBL" id="WDE14160.1"/>
    </source>
</evidence>
<dbReference type="RefSeq" id="WP_274054687.1">
    <property type="nucleotide sequence ID" value="NZ_CP059693.1"/>
</dbReference>
<organism evidence="2 3">
    <name type="scientific">Thalassomonas haliotis</name>
    <dbReference type="NCBI Taxonomy" id="485448"/>
    <lineage>
        <taxon>Bacteria</taxon>
        <taxon>Pseudomonadati</taxon>
        <taxon>Pseudomonadota</taxon>
        <taxon>Gammaproteobacteria</taxon>
        <taxon>Alteromonadales</taxon>
        <taxon>Colwelliaceae</taxon>
        <taxon>Thalassomonas</taxon>
    </lineage>
</organism>
<name>A0ABY7VKW8_9GAMM</name>
<dbReference type="EMBL" id="CP059693">
    <property type="protein sequence ID" value="WDE14160.1"/>
    <property type="molecule type" value="Genomic_DNA"/>
</dbReference>
<reference evidence="2 3" key="1">
    <citation type="journal article" date="2022" name="Mar. Drugs">
        <title>Bioassay-Guided Fractionation Leads to the Detection of Cholic Acid Generated by the Rare Thalassomonas sp.</title>
        <authorList>
            <person name="Pheiffer F."/>
            <person name="Schneider Y.K."/>
            <person name="Hansen E.H."/>
            <person name="Andersen J.H."/>
            <person name="Isaksson J."/>
            <person name="Busche T."/>
            <person name="R C."/>
            <person name="Kalinowski J."/>
            <person name="Zyl L.V."/>
            <person name="Trindade M."/>
        </authorList>
    </citation>
    <scope>NUCLEOTIDE SEQUENCE [LARGE SCALE GENOMIC DNA]</scope>
    <source>
        <strain evidence="2 3">A5K-61T</strain>
    </source>
</reference>
<accession>A0ABY7VKW8</accession>
<gene>
    <name evidence="2" type="ORF">H3N35_12540</name>
</gene>
<dbReference type="Proteomes" id="UP001215231">
    <property type="component" value="Chromosome"/>
</dbReference>
<protein>
    <recommendedName>
        <fullName evidence="1">Immunity MXAN-0049 protein domain-containing protein</fullName>
    </recommendedName>
</protein>
<dbReference type="Pfam" id="PF07791">
    <property type="entry name" value="Imm11"/>
    <property type="match status" value="1"/>
</dbReference>
<keyword evidence="3" id="KW-1185">Reference proteome</keyword>
<evidence type="ECO:0000259" key="1">
    <source>
        <dbReference type="Pfam" id="PF07791"/>
    </source>
</evidence>
<feature type="domain" description="Immunity MXAN-0049 protein" evidence="1">
    <location>
        <begin position="48"/>
        <end position="169"/>
    </location>
</feature>